<evidence type="ECO:0008006" key="8">
    <source>
        <dbReference type="Google" id="ProtNLM"/>
    </source>
</evidence>
<feature type="chain" id="PRO_5045472508" description="T9SS type A sorting domain-containing protein" evidence="3">
    <location>
        <begin position="28"/>
        <end position="1326"/>
    </location>
</feature>
<keyword evidence="7" id="KW-1185">Reference proteome</keyword>
<dbReference type="SUPFAM" id="SSF103647">
    <property type="entry name" value="TSP type-3 repeat"/>
    <property type="match status" value="3"/>
</dbReference>
<feature type="region of interest" description="Disordered" evidence="2">
    <location>
        <begin position="883"/>
        <end position="1009"/>
    </location>
</feature>
<feature type="domain" description="Secretion system C-terminal sorting" evidence="5">
    <location>
        <begin position="1251"/>
        <end position="1316"/>
    </location>
</feature>
<dbReference type="InterPro" id="IPR012938">
    <property type="entry name" value="Glc/Sorbosone_DH"/>
</dbReference>
<proteinExistence type="predicted"/>
<dbReference type="EMBL" id="BMFH01000001">
    <property type="protein sequence ID" value="GGD41206.1"/>
    <property type="molecule type" value="Genomic_DNA"/>
</dbReference>
<feature type="domain" description="Glucose/Sorbosone dehydrogenase" evidence="4">
    <location>
        <begin position="41"/>
        <end position="405"/>
    </location>
</feature>
<dbReference type="Proteomes" id="UP000625780">
    <property type="component" value="Unassembled WGS sequence"/>
</dbReference>
<sequence length="1326" mass="140476">MRFFRFSKIYFSLLQLGFLLFFAASWAQVTYEEAFPNLTFQYPVEIQPSVDGTDRIFVVEQPGRIVVFPNDPGVTTAQKSVFLDLTGVVSYSSGQEIGLLGLAFHPNYNVNGYFYVYYTAPSSVSGINVEIVLARYQVSNTDPDSANPGSELILFSFDKNQSSSNHNGGKIAFGPDGYLYISVGDGGGAGDPNKNAQDLDNIFGSILRIDVDVDGSNPVEANPDLPDGNYEIPADNPRVGLSGLDELYAWGIRNTWKLSFDPPTNRLWGADVGQGDYEEINLITNGGNYGWDRFEGNSLEDTSTSLVTTPDIKPIFEYDHLNGDVSITGGYVYRGTSTDPLLQGKYIYGDYISGRVWSLDYNESLGTATSTELFDLSGQYISSFGLDESGELYFSNYGNSARIYRITGGTGGGTNTPVNGFGKWYTLESGVNGVVESLSVLSEDVVYVGGDFTSAGGISTVDMATYSPQNGWNAFGGGTNGKVNSIATDSNGNVYVGGEFTQIGGITANNIAFWNGTSWNAMGTGTDGPVAKIGVDSADRVYVGGVFVTAGGITVNNIALWTGSWSALTDAGNSLIGTNNEIRAIAFDENDVLYVGGNFDSAGGNSAPRIATWDGTNWGTLGLGTSGFVQAITIDAGFVYAGGNFAEAGGLTVNRIARWDRNLLVWEALGVGLSGNVRSLIQNGSYLYVGGSFETATDIPGTNKIVNNIARWSEGTGWEALGTNTNVGVSTQINALGFSSEGNNLFAGGNFTSAGLTSALNIARWNAVDCASTPITIEYQRNSGSWTVAGNEIQVVEGEAIGLSTVESDTDFEITLPDGTKVTGNYTIPGIMESDEGMYLFTLSNGCYEVLSIIVNPPGDDDNDGVDNTVDLCPNTPAGEYVDANGCSQSQLDDDNDGVSNDLDQCPNTPAGASVNSEGCAQSQLDDDNDGVNNDLDQCPNTPAGATVNSVGCAQSQLDDDNDGVSNDQDLCPNTPSNETADANGCSPSQLDDDNDGVSNAVDQCPNTPAGATVDQFGCEAGQLDGDNDGVTNDLDLCPNTPNGESVDADGCSQSQLDDDNDGVSNDLDQCPNTAPGIAVDSTGCPVTGLPSDNFVIAVTSNSCPGQANGLLNISAVQALSYTAQITSASYSQTFNFSQNLEVTDLIAGTYEICITVSEIPAYEFCGRATVSEPEELSVDSSINSIDGTLTLLFSGASLYTVEFNSQIFKTGSDKMTLELKKEVNTVKVYTEQDCQGEYMETIYLAADAVVFPNPFQDEIHVQINRPDSRTVQIDVFAENGSLVVSQENEVIDGLITLNASALPGGIYFIKVSTPNFVKNFKVIKK</sequence>
<gene>
    <name evidence="6" type="ORF">GCM10011361_05380</name>
</gene>
<accession>A0ABQ1QQP0</accession>
<evidence type="ECO:0000256" key="3">
    <source>
        <dbReference type="SAM" id="SignalP"/>
    </source>
</evidence>
<dbReference type="Gene3D" id="2.120.10.30">
    <property type="entry name" value="TolB, C-terminal domain"/>
    <property type="match status" value="1"/>
</dbReference>
<dbReference type="SUPFAM" id="SSF63829">
    <property type="entry name" value="Calcium-dependent phosphotriesterase"/>
    <property type="match status" value="1"/>
</dbReference>
<dbReference type="InterPro" id="IPR003367">
    <property type="entry name" value="Thrombospondin_3-like_rpt"/>
</dbReference>
<protein>
    <recommendedName>
        <fullName evidence="8">T9SS type A sorting domain-containing protein</fullName>
    </recommendedName>
</protein>
<dbReference type="InterPro" id="IPR028974">
    <property type="entry name" value="TSP_type-3_rpt"/>
</dbReference>
<organism evidence="6 7">
    <name type="scientific">Muriicola marianensis</name>
    <dbReference type="NCBI Taxonomy" id="1324801"/>
    <lineage>
        <taxon>Bacteria</taxon>
        <taxon>Pseudomonadati</taxon>
        <taxon>Bacteroidota</taxon>
        <taxon>Flavobacteriia</taxon>
        <taxon>Flavobacteriales</taxon>
        <taxon>Flavobacteriaceae</taxon>
        <taxon>Muriicola</taxon>
    </lineage>
</organism>
<evidence type="ECO:0000313" key="7">
    <source>
        <dbReference type="Proteomes" id="UP000625780"/>
    </source>
</evidence>
<evidence type="ECO:0000259" key="5">
    <source>
        <dbReference type="Pfam" id="PF18962"/>
    </source>
</evidence>
<dbReference type="PANTHER" id="PTHR19328:SF75">
    <property type="entry name" value="ALDOSE SUGAR DEHYDROGENASE YLII"/>
    <property type="match status" value="1"/>
</dbReference>
<feature type="compositionally biased region" description="Polar residues" evidence="2">
    <location>
        <begin position="972"/>
        <end position="990"/>
    </location>
</feature>
<dbReference type="PANTHER" id="PTHR19328">
    <property type="entry name" value="HEDGEHOG-INTERACTING PROTEIN"/>
    <property type="match status" value="1"/>
</dbReference>
<dbReference type="InterPro" id="IPR026444">
    <property type="entry name" value="Secre_tail"/>
</dbReference>
<dbReference type="SUPFAM" id="SSF75011">
    <property type="entry name" value="3-carboxy-cis,cis-mucoante lactonizing enzyme"/>
    <property type="match status" value="1"/>
</dbReference>
<feature type="region of interest" description="Disordered" evidence="2">
    <location>
        <begin position="1030"/>
        <end position="1068"/>
    </location>
</feature>
<comment type="caution">
    <text evidence="6">The sequence shown here is derived from an EMBL/GenBank/DDBJ whole genome shotgun (WGS) entry which is preliminary data.</text>
</comment>
<name>A0ABQ1QQP0_9FLAO</name>
<dbReference type="NCBIfam" id="TIGR04183">
    <property type="entry name" value="Por_Secre_tail"/>
    <property type="match status" value="1"/>
</dbReference>
<evidence type="ECO:0000256" key="1">
    <source>
        <dbReference type="ARBA" id="ARBA00022729"/>
    </source>
</evidence>
<evidence type="ECO:0000256" key="2">
    <source>
        <dbReference type="SAM" id="MobiDB-lite"/>
    </source>
</evidence>
<dbReference type="Gene3D" id="4.10.1080.10">
    <property type="entry name" value="TSP type-3 repeat"/>
    <property type="match status" value="2"/>
</dbReference>
<evidence type="ECO:0000313" key="6">
    <source>
        <dbReference type="EMBL" id="GGD41206.1"/>
    </source>
</evidence>
<dbReference type="Pfam" id="PF07995">
    <property type="entry name" value="GSDH"/>
    <property type="match status" value="1"/>
</dbReference>
<feature type="compositionally biased region" description="Polar residues" evidence="2">
    <location>
        <begin position="947"/>
        <end position="956"/>
    </location>
</feature>
<feature type="compositionally biased region" description="Polar residues" evidence="2">
    <location>
        <begin position="914"/>
        <end position="924"/>
    </location>
</feature>
<dbReference type="InterPro" id="IPR011042">
    <property type="entry name" value="6-blade_b-propeller_TolB-like"/>
</dbReference>
<feature type="compositionally biased region" description="Polar residues" evidence="2">
    <location>
        <begin position="997"/>
        <end position="1007"/>
    </location>
</feature>
<feature type="signal peptide" evidence="3">
    <location>
        <begin position="1"/>
        <end position="27"/>
    </location>
</feature>
<dbReference type="InterPro" id="IPR011041">
    <property type="entry name" value="Quinoprot_gluc/sorb_DH_b-prop"/>
</dbReference>
<dbReference type="SUPFAM" id="SSF50952">
    <property type="entry name" value="Soluble quinoprotein glucose dehydrogenase"/>
    <property type="match status" value="1"/>
</dbReference>
<reference evidence="7" key="1">
    <citation type="journal article" date="2019" name="Int. J. Syst. Evol. Microbiol.">
        <title>The Global Catalogue of Microorganisms (GCM) 10K type strain sequencing project: providing services to taxonomists for standard genome sequencing and annotation.</title>
        <authorList>
            <consortium name="The Broad Institute Genomics Platform"/>
            <consortium name="The Broad Institute Genome Sequencing Center for Infectious Disease"/>
            <person name="Wu L."/>
            <person name="Ma J."/>
        </authorList>
    </citation>
    <scope>NUCLEOTIDE SEQUENCE [LARGE SCALE GENOMIC DNA]</scope>
    <source>
        <strain evidence="7">CGMCC 1.12606</strain>
    </source>
</reference>
<dbReference type="Pfam" id="PF18962">
    <property type="entry name" value="Por_Secre_tail"/>
    <property type="match status" value="1"/>
</dbReference>
<evidence type="ECO:0000259" key="4">
    <source>
        <dbReference type="Pfam" id="PF07995"/>
    </source>
</evidence>
<keyword evidence="1 3" id="KW-0732">Signal</keyword>
<dbReference type="Pfam" id="PF02412">
    <property type="entry name" value="TSP_3"/>
    <property type="match status" value="7"/>
</dbReference>